<keyword evidence="2" id="KW-0805">Transcription regulation</keyword>
<dbReference type="InterPro" id="IPR005119">
    <property type="entry name" value="LysR_subst-bd"/>
</dbReference>
<name>A0A1R4FFH9_9MICC</name>
<evidence type="ECO:0000313" key="6">
    <source>
        <dbReference type="EMBL" id="SJM54750.1"/>
    </source>
</evidence>
<dbReference type="PROSITE" id="PS50931">
    <property type="entry name" value="HTH_LYSR"/>
    <property type="match status" value="1"/>
</dbReference>
<keyword evidence="7" id="KW-1185">Reference proteome</keyword>
<dbReference type="SUPFAM" id="SSF46785">
    <property type="entry name" value="Winged helix' DNA-binding domain"/>
    <property type="match status" value="1"/>
</dbReference>
<evidence type="ECO:0000256" key="4">
    <source>
        <dbReference type="ARBA" id="ARBA00023163"/>
    </source>
</evidence>
<keyword evidence="3" id="KW-0238">DNA-binding</keyword>
<evidence type="ECO:0000259" key="5">
    <source>
        <dbReference type="PROSITE" id="PS50931"/>
    </source>
</evidence>
<accession>A0A1R4FFH9</accession>
<organism evidence="6 7">
    <name type="scientific">Arthrobacter rhombi</name>
    <dbReference type="NCBI Taxonomy" id="71253"/>
    <lineage>
        <taxon>Bacteria</taxon>
        <taxon>Bacillati</taxon>
        <taxon>Actinomycetota</taxon>
        <taxon>Actinomycetes</taxon>
        <taxon>Micrococcales</taxon>
        <taxon>Micrococcaceae</taxon>
        <taxon>Arthrobacter</taxon>
    </lineage>
</organism>
<protein>
    <submittedName>
        <fullName evidence="6">LysR-family transcriptional regulator</fullName>
    </submittedName>
</protein>
<feature type="domain" description="HTH lysR-type" evidence="5">
    <location>
        <begin position="3"/>
        <end position="60"/>
    </location>
</feature>
<dbReference type="RefSeq" id="WP_086995656.1">
    <property type="nucleotide sequence ID" value="NZ_FUHW01000016.1"/>
</dbReference>
<evidence type="ECO:0000256" key="3">
    <source>
        <dbReference type="ARBA" id="ARBA00023125"/>
    </source>
</evidence>
<keyword evidence="4" id="KW-0804">Transcription</keyword>
<proteinExistence type="inferred from homology"/>
<dbReference type="InterPro" id="IPR036390">
    <property type="entry name" value="WH_DNA-bd_sf"/>
</dbReference>
<dbReference type="EMBL" id="FUHW01000016">
    <property type="protein sequence ID" value="SJM54750.1"/>
    <property type="molecule type" value="Genomic_DNA"/>
</dbReference>
<evidence type="ECO:0000256" key="1">
    <source>
        <dbReference type="ARBA" id="ARBA00009437"/>
    </source>
</evidence>
<dbReference type="InterPro" id="IPR036388">
    <property type="entry name" value="WH-like_DNA-bd_sf"/>
</dbReference>
<dbReference type="GO" id="GO:0003677">
    <property type="term" value="F:DNA binding"/>
    <property type="evidence" value="ECO:0007669"/>
    <property type="project" value="UniProtKB-KW"/>
</dbReference>
<dbReference type="Gene3D" id="3.40.190.10">
    <property type="entry name" value="Periplasmic binding protein-like II"/>
    <property type="match status" value="2"/>
</dbReference>
<reference evidence="6 7" key="1">
    <citation type="submission" date="2017-02" db="EMBL/GenBank/DDBJ databases">
        <authorList>
            <person name="Peterson S.W."/>
        </authorList>
    </citation>
    <scope>NUCLEOTIDE SEQUENCE [LARGE SCALE GENOMIC DNA]</scope>
    <source>
        <strain evidence="6 7">B Ar 00.02</strain>
    </source>
</reference>
<dbReference type="PANTHER" id="PTHR30346">
    <property type="entry name" value="TRANSCRIPTIONAL DUAL REGULATOR HCAR-RELATED"/>
    <property type="match status" value="1"/>
</dbReference>
<dbReference type="InterPro" id="IPR000847">
    <property type="entry name" value="LysR_HTH_N"/>
</dbReference>
<evidence type="ECO:0000313" key="7">
    <source>
        <dbReference type="Proteomes" id="UP000195913"/>
    </source>
</evidence>
<dbReference type="SUPFAM" id="SSF53850">
    <property type="entry name" value="Periplasmic binding protein-like II"/>
    <property type="match status" value="1"/>
</dbReference>
<dbReference type="PANTHER" id="PTHR30346:SF29">
    <property type="entry name" value="LYSR SUBSTRATE-BINDING"/>
    <property type="match status" value="1"/>
</dbReference>
<dbReference type="GO" id="GO:0032993">
    <property type="term" value="C:protein-DNA complex"/>
    <property type="evidence" value="ECO:0007669"/>
    <property type="project" value="TreeGrafter"/>
</dbReference>
<dbReference type="Pfam" id="PF00126">
    <property type="entry name" value="HTH_1"/>
    <property type="match status" value="1"/>
</dbReference>
<evidence type="ECO:0000256" key="2">
    <source>
        <dbReference type="ARBA" id="ARBA00023015"/>
    </source>
</evidence>
<dbReference type="Pfam" id="PF03466">
    <property type="entry name" value="LysR_substrate"/>
    <property type="match status" value="1"/>
</dbReference>
<comment type="similarity">
    <text evidence="1">Belongs to the LysR transcriptional regulatory family.</text>
</comment>
<sequence length="308" mass="33004">MNWTLHQLKLFAAVARTGSMTAAADDAGYTIGAVSQQMKALQQEVGSALFIKDGRGVTLSDAGIKLLKHVGPLLTAEQDAVRSVDDDSKGSESVVTLGIFATVGAIACKPLIDALRVTDPDLEVIFHEIDVERDAEYVRSGAVDVALTVEYSQLPDMVGRDLERVVLHTEPMLLAGNDHAGLHPGMDLTRERTWILPPAETAFGSAARQACLSQGAQLDDVHSITDTALVLALVEAGVGMSITTPLMQIVHPLRLQTLALASGSSRSLVTLAKASHMQRRSVRRVVETLETILNGSLMETRQPDEAPR</sequence>
<dbReference type="AlphaFoldDB" id="A0A1R4FFH9"/>
<dbReference type="Gene3D" id="1.10.10.10">
    <property type="entry name" value="Winged helix-like DNA-binding domain superfamily/Winged helix DNA-binding domain"/>
    <property type="match status" value="1"/>
</dbReference>
<dbReference type="GO" id="GO:0003700">
    <property type="term" value="F:DNA-binding transcription factor activity"/>
    <property type="evidence" value="ECO:0007669"/>
    <property type="project" value="InterPro"/>
</dbReference>
<gene>
    <name evidence="6" type="ORF">FM101_03780</name>
</gene>
<dbReference type="Proteomes" id="UP000195913">
    <property type="component" value="Unassembled WGS sequence"/>
</dbReference>